<protein>
    <submittedName>
        <fullName evidence="5">Uncharacterized protein</fullName>
    </submittedName>
</protein>
<gene>
    <name evidence="5" type="ORF">XAT740_LOCUS38259</name>
</gene>
<keyword evidence="6" id="KW-1185">Reference proteome</keyword>
<feature type="transmembrane region" description="Helical" evidence="4">
    <location>
        <begin position="227"/>
        <end position="249"/>
    </location>
</feature>
<feature type="transmembrane region" description="Helical" evidence="4">
    <location>
        <begin position="173"/>
        <end position="191"/>
    </location>
</feature>
<reference evidence="5" key="1">
    <citation type="submission" date="2021-02" db="EMBL/GenBank/DDBJ databases">
        <authorList>
            <person name="Nowell W R."/>
        </authorList>
    </citation>
    <scope>NUCLEOTIDE SEQUENCE</scope>
</reference>
<dbReference type="SUPFAM" id="SSF103473">
    <property type="entry name" value="MFS general substrate transporter"/>
    <property type="match status" value="1"/>
</dbReference>
<feature type="transmembrane region" description="Helical" evidence="4">
    <location>
        <begin position="261"/>
        <end position="284"/>
    </location>
</feature>
<dbReference type="InterPro" id="IPR036259">
    <property type="entry name" value="MFS_trans_sf"/>
</dbReference>
<feature type="transmembrane region" description="Helical" evidence="4">
    <location>
        <begin position="198"/>
        <end position="221"/>
    </location>
</feature>
<evidence type="ECO:0000313" key="6">
    <source>
        <dbReference type="Proteomes" id="UP000663828"/>
    </source>
</evidence>
<keyword evidence="3 4" id="KW-0472">Membrane</keyword>
<organism evidence="5 6">
    <name type="scientific">Adineta ricciae</name>
    <name type="common">Rotifer</name>
    <dbReference type="NCBI Taxonomy" id="249248"/>
    <lineage>
        <taxon>Eukaryota</taxon>
        <taxon>Metazoa</taxon>
        <taxon>Spiralia</taxon>
        <taxon>Gnathifera</taxon>
        <taxon>Rotifera</taxon>
        <taxon>Eurotatoria</taxon>
        <taxon>Bdelloidea</taxon>
        <taxon>Adinetida</taxon>
        <taxon>Adinetidae</taxon>
        <taxon>Adineta</taxon>
    </lineage>
</organism>
<evidence type="ECO:0000256" key="4">
    <source>
        <dbReference type="SAM" id="Phobius"/>
    </source>
</evidence>
<dbReference type="Proteomes" id="UP000663828">
    <property type="component" value="Unassembled WGS sequence"/>
</dbReference>
<dbReference type="AlphaFoldDB" id="A0A815RDC9"/>
<dbReference type="PANTHER" id="PTHR23121:SF9">
    <property type="entry name" value="SODIUM-DEPENDENT GLUCOSE TRANSPORTER 1"/>
    <property type="match status" value="1"/>
</dbReference>
<proteinExistence type="predicted"/>
<evidence type="ECO:0000256" key="3">
    <source>
        <dbReference type="ARBA" id="ARBA00023136"/>
    </source>
</evidence>
<name>A0A815RDC9_ADIRI</name>
<feature type="transmembrane region" description="Helical" evidence="4">
    <location>
        <begin position="58"/>
        <end position="74"/>
    </location>
</feature>
<accession>A0A815RDC9</accession>
<dbReference type="EMBL" id="CAJNOR010004110">
    <property type="protein sequence ID" value="CAF1475982.1"/>
    <property type="molecule type" value="Genomic_DNA"/>
</dbReference>
<sequence length="343" mass="39055">MGFHLEISGSTMLQLSKQVQTNLGDLSWIVAARSFGFILSIVFFGIIFQSIPKYHSDSLLAIGYLLPTFATALTPHLTSLWTLCLALLSQGMLQGISDLAINTLITKMWLEDSTSPLNCVYLGYPIGALLSIIIVRIFHFSGGIEQSFTKFFLSFLEKQNLISDQNNVVYPMIFYWFSMLIGRIICTYLTMSLFSPEIMLTISLFFSLLTYIIWIILLWYFQITLFTVDFLIILNGLSISTISPTFIGWIKHYLVLSPIELAFLLSSNALGGFVFGLISGYVFQFYGSKHLFTVLIITMIFCSISFLLSWFYQNFNSKKHQHIEKNSQAIHDDHLSINFIDQD</sequence>
<keyword evidence="1 4" id="KW-0812">Transmembrane</keyword>
<evidence type="ECO:0000256" key="2">
    <source>
        <dbReference type="ARBA" id="ARBA00022989"/>
    </source>
</evidence>
<feature type="transmembrane region" description="Helical" evidence="4">
    <location>
        <begin position="26"/>
        <end position="46"/>
    </location>
</feature>
<feature type="transmembrane region" description="Helical" evidence="4">
    <location>
        <begin position="290"/>
        <end position="312"/>
    </location>
</feature>
<keyword evidence="2 4" id="KW-1133">Transmembrane helix</keyword>
<feature type="transmembrane region" description="Helical" evidence="4">
    <location>
        <begin position="117"/>
        <end position="138"/>
    </location>
</feature>
<evidence type="ECO:0000256" key="1">
    <source>
        <dbReference type="ARBA" id="ARBA00022692"/>
    </source>
</evidence>
<comment type="caution">
    <text evidence="5">The sequence shown here is derived from an EMBL/GenBank/DDBJ whole genome shotgun (WGS) entry which is preliminary data.</text>
</comment>
<dbReference type="Gene3D" id="1.20.1250.20">
    <property type="entry name" value="MFS general substrate transporter like domains"/>
    <property type="match status" value="2"/>
</dbReference>
<dbReference type="PANTHER" id="PTHR23121">
    <property type="entry name" value="SODIUM-DEPENDENT GLUCOSE TRANSPORTER 1"/>
    <property type="match status" value="1"/>
</dbReference>
<evidence type="ECO:0000313" key="5">
    <source>
        <dbReference type="EMBL" id="CAF1475982.1"/>
    </source>
</evidence>